<accession>A0A1V9FSQ0</accession>
<dbReference type="Gene3D" id="2.60.40.10">
    <property type="entry name" value="Immunoglobulins"/>
    <property type="match status" value="4"/>
</dbReference>
<feature type="chain" id="PRO_5013139461" description="PKD domain-containing protein" evidence="2">
    <location>
        <begin position="21"/>
        <end position="1222"/>
    </location>
</feature>
<comment type="caution">
    <text evidence="4">The sequence shown here is derived from an EMBL/GenBank/DDBJ whole genome shotgun (WGS) entry which is preliminary data.</text>
</comment>
<dbReference type="InterPro" id="IPR013783">
    <property type="entry name" value="Ig-like_fold"/>
</dbReference>
<dbReference type="InterPro" id="IPR000601">
    <property type="entry name" value="PKD_dom"/>
</dbReference>
<feature type="domain" description="PKD" evidence="3">
    <location>
        <begin position="1079"/>
        <end position="1115"/>
    </location>
</feature>
<dbReference type="NCBIfam" id="TIGR04131">
    <property type="entry name" value="Bac_Flav_CTERM"/>
    <property type="match status" value="1"/>
</dbReference>
<dbReference type="RefSeq" id="WP_081152098.1">
    <property type="nucleotide sequence ID" value="NZ_LVYD01000058.1"/>
</dbReference>
<dbReference type="Pfam" id="PF06739">
    <property type="entry name" value="SBBP"/>
    <property type="match status" value="1"/>
</dbReference>
<dbReference type="InterPro" id="IPR010620">
    <property type="entry name" value="SBBP_repeat"/>
</dbReference>
<dbReference type="InterPro" id="IPR022409">
    <property type="entry name" value="PKD/Chitinase_dom"/>
</dbReference>
<dbReference type="PROSITE" id="PS50093">
    <property type="entry name" value="PKD"/>
    <property type="match status" value="4"/>
</dbReference>
<dbReference type="Pfam" id="PF25778">
    <property type="entry name" value="DUF7948"/>
    <property type="match status" value="1"/>
</dbReference>
<dbReference type="Proteomes" id="UP000192796">
    <property type="component" value="Unassembled WGS sequence"/>
</dbReference>
<dbReference type="SMART" id="SM00089">
    <property type="entry name" value="PKD"/>
    <property type="match status" value="4"/>
</dbReference>
<dbReference type="Pfam" id="PF13585">
    <property type="entry name" value="CHU_C"/>
    <property type="match status" value="1"/>
</dbReference>
<dbReference type="STRING" id="1703345.A3860_06545"/>
<sequence>MGRISLIILLLTTLTLESLAQGGPSTFEFTENKGQWESKIKFKGELPAGEFYLHPNGFTVVQHNTDDLLRYFQRQHGAVDGNTGSTQSNARTGKHKGDFQPQKPGNDGDGNSSFIIRSHAYQVQFPGASASPEIVPDKPLSTYSNYFIGNDPSKWASNVKIFQAVLYKNVYPNIDIRYYSENGQLKYDFIVNPGGNVNSILMRYEGADKLVIKNNELIVKTSVGDVRELYPYSYQFDQLKGKQETPCSYELADKNTVRFKVGNYSKNNTLIIDPSLIFSSFTGSKAGQYGFTATPGPDGSLFSGGIVFGNGFPTSPGAYQTSYQGGSANGGNDMGIFKFSPDGSQRVYATYLGGEGNDYPHSLICDPQGNLVVMGRTYSSRYPGTLIGPGGGADICVTKLNAAGTGIIGSLRIGGSGADGVNISDLQEGGSINLTSTLRFYGDDSRSEVTLDGAGNIYVAAQSRSGDFKAIGPVFQSTSGGSQDGVVIKIDPNCTGVLWSSYLGGSGDDGAFVIAVDPATNDIYVGGATTSGNFPGNKTGVYQAGGQGGTDGFVAQIANDGSSIIRSTYMGTGNFDAVYGIKFDKLSIPYIMGITEGTWPIINAAYNGGKSCQFIGKLKPDLSGFTYSTTFGTGAGKPNISPVAFLVDRCENVYISGWGGWISTSGRDPFNMSGVAGMPVTPDALKSITDNHDFYFIVIKKDAASLLYGSFFGQSGGEGEHVDGGTSRYDAQGVIYQAICANCFGSSVGAISVPYPITPGVWGPTNGTGTSNCNLAAAKISFNFAGVAAGPQSYFNNVVDTLGCVPFTVTLKDTILNAKTYIWTFNDGTPDETTTNTEVTHTFSAIGNYRVRLIGIDSTTCNIRDTAYVTIHVRDDKADLAFLSTKLPPCQSLLYQFDNTTTFPPTKPFKASSFTWDFGDGTRVTPGPITIQHSFASAGTYKTKLILNDTSYCNTPDSVTKELRVSPLVDARFETPPSGCAPYTAIFNNTSLAGQQFFWDFGDGTTSTDVNPVHVYNNIGTYHVTLVAVDSSTCNITDTTSMDIGVHPLPTAEFSFAPVPPQTNKPTVFTNLSTGGTRYVWLFGDGDSTTKTTMDTVAHQYNETATFNACLITFNEFECSDTACHAVQAVIDPLLDVPNAFTPGRFGKNSYISVVGFGIAKMTWRIYNRWGTMVFETNNRKIGWDGSYKGQPQPMDVYAYTLDVEFSDGRKLRKTGDITLIR</sequence>
<dbReference type="PANTHER" id="PTHR35580:SF1">
    <property type="entry name" value="PHYTASE-LIKE DOMAIN-CONTAINING PROTEIN"/>
    <property type="match status" value="1"/>
</dbReference>
<evidence type="ECO:0000313" key="5">
    <source>
        <dbReference type="Proteomes" id="UP000192796"/>
    </source>
</evidence>
<feature type="signal peptide" evidence="2">
    <location>
        <begin position="1"/>
        <end position="20"/>
    </location>
</feature>
<dbReference type="AlphaFoldDB" id="A0A1V9FSQ0"/>
<feature type="compositionally biased region" description="Polar residues" evidence="1">
    <location>
        <begin position="82"/>
        <end position="91"/>
    </location>
</feature>
<keyword evidence="5" id="KW-1185">Reference proteome</keyword>
<gene>
    <name evidence="4" type="ORF">A3860_06545</name>
</gene>
<feature type="domain" description="PKD" evidence="3">
    <location>
        <begin position="820"/>
        <end position="873"/>
    </location>
</feature>
<keyword evidence="2" id="KW-0732">Signal</keyword>
<dbReference type="InterPro" id="IPR026341">
    <property type="entry name" value="T9SS_type_B"/>
</dbReference>
<dbReference type="OrthoDB" id="1652165at2"/>
<name>A0A1V9FSQ0_9BACT</name>
<proteinExistence type="predicted"/>
<feature type="domain" description="PKD" evidence="3">
    <location>
        <begin position="997"/>
        <end position="1044"/>
    </location>
</feature>
<reference evidence="4 5" key="1">
    <citation type="submission" date="2016-03" db="EMBL/GenBank/DDBJ databases">
        <title>Niastella vici sp. nov., isolated from farmland soil.</title>
        <authorList>
            <person name="Chen L."/>
            <person name="Wang D."/>
            <person name="Yang S."/>
            <person name="Wang G."/>
        </authorList>
    </citation>
    <scope>NUCLEOTIDE SEQUENCE [LARGE SCALE GENOMIC DNA]</scope>
    <source>
        <strain evidence="4 5">DJ57</strain>
    </source>
</reference>
<evidence type="ECO:0000313" key="4">
    <source>
        <dbReference type="EMBL" id="OQP61364.1"/>
    </source>
</evidence>
<feature type="domain" description="PKD" evidence="3">
    <location>
        <begin position="908"/>
        <end position="950"/>
    </location>
</feature>
<dbReference type="Pfam" id="PF18911">
    <property type="entry name" value="PKD_4"/>
    <property type="match status" value="3"/>
</dbReference>
<feature type="region of interest" description="Disordered" evidence="1">
    <location>
        <begin position="78"/>
        <end position="111"/>
    </location>
</feature>
<evidence type="ECO:0000256" key="2">
    <source>
        <dbReference type="SAM" id="SignalP"/>
    </source>
</evidence>
<dbReference type="SUPFAM" id="SSF49299">
    <property type="entry name" value="PKD domain"/>
    <property type="match status" value="4"/>
</dbReference>
<organism evidence="4 5">
    <name type="scientific">Niastella vici</name>
    <dbReference type="NCBI Taxonomy" id="1703345"/>
    <lineage>
        <taxon>Bacteria</taxon>
        <taxon>Pseudomonadati</taxon>
        <taxon>Bacteroidota</taxon>
        <taxon>Chitinophagia</taxon>
        <taxon>Chitinophagales</taxon>
        <taxon>Chitinophagaceae</taxon>
        <taxon>Niastella</taxon>
    </lineage>
</organism>
<dbReference type="CDD" id="cd00146">
    <property type="entry name" value="PKD"/>
    <property type="match status" value="2"/>
</dbReference>
<dbReference type="PANTHER" id="PTHR35580">
    <property type="entry name" value="CELL SURFACE GLYCOPROTEIN (S-LAYER PROTEIN)-LIKE PROTEIN"/>
    <property type="match status" value="1"/>
</dbReference>
<evidence type="ECO:0000256" key="1">
    <source>
        <dbReference type="SAM" id="MobiDB-lite"/>
    </source>
</evidence>
<protein>
    <recommendedName>
        <fullName evidence="3">PKD domain-containing protein</fullName>
    </recommendedName>
</protein>
<evidence type="ECO:0000259" key="3">
    <source>
        <dbReference type="PROSITE" id="PS50093"/>
    </source>
</evidence>
<dbReference type="InterPro" id="IPR035986">
    <property type="entry name" value="PKD_dom_sf"/>
</dbReference>
<dbReference type="EMBL" id="LVYD01000058">
    <property type="protein sequence ID" value="OQP61364.1"/>
    <property type="molecule type" value="Genomic_DNA"/>
</dbReference>
<dbReference type="InterPro" id="IPR052918">
    <property type="entry name" value="Motility_Chemotaxis_Reg"/>
</dbReference>
<dbReference type="InterPro" id="IPR057708">
    <property type="entry name" value="DUF7948"/>
</dbReference>